<dbReference type="GO" id="GO:0061630">
    <property type="term" value="F:ubiquitin protein ligase activity"/>
    <property type="evidence" value="ECO:0007669"/>
    <property type="project" value="TreeGrafter"/>
</dbReference>
<dbReference type="GO" id="GO:0005737">
    <property type="term" value="C:cytoplasm"/>
    <property type="evidence" value="ECO:0007669"/>
    <property type="project" value="TreeGrafter"/>
</dbReference>
<dbReference type="InterPro" id="IPR051826">
    <property type="entry name" value="E3_ubiquitin-ligase_domain"/>
</dbReference>
<dbReference type="GO" id="GO:0006511">
    <property type="term" value="P:ubiquitin-dependent protein catabolic process"/>
    <property type="evidence" value="ECO:0007669"/>
    <property type="project" value="TreeGrafter"/>
</dbReference>
<keyword evidence="3" id="KW-0812">Transmembrane</keyword>
<protein>
    <recommendedName>
        <fullName evidence="4">RING-type domain-containing protein</fullName>
    </recommendedName>
</protein>
<sequence>MSATPSPSANPTQPNGSPQSNNGNGGGPTSSPLLFFVALGFGVVFTNLWIIVGVKYCFRYNRRRAAQAAADGDPIDLATMPRPHRRRREKKLMTMDDVNNRFPLTKYKQWKSTRETEGLPTSGGIATAPVSRAASIKDVEGVIPAKDGGVPSSTHNTTLTMAREEQATANASSQPQPASPKRSEDGKDKDVEKAIMAEKSTTTTTETVKTDKDTPQPNARDNDDETDDEDDPIRTAAAPEMLAEPGDTCAICLDTLEDDDDVRGLTCGHAFHSSCVDPWLTSRRACCPLCKADYYVPKPRPEGEAEPAPGGHARSGLRSPMSPQAAWTTTRGNPFSRSRVIIMSNPGGPQSQRVDRFGRLGRPSRPERDTSAGTQQIEQSWRSRLTLSRTQGPTFSNWFGRNRNAAQADNTAAPASQPTPAQLEAGNR</sequence>
<keyword evidence="3" id="KW-1133">Transmembrane helix</keyword>
<dbReference type="EMBL" id="ML979140">
    <property type="protein sequence ID" value="KAF1912647.1"/>
    <property type="molecule type" value="Genomic_DNA"/>
</dbReference>
<feature type="compositionally biased region" description="Acidic residues" evidence="2">
    <location>
        <begin position="222"/>
        <end position="231"/>
    </location>
</feature>
<feature type="region of interest" description="Disordered" evidence="2">
    <location>
        <begin position="297"/>
        <end position="428"/>
    </location>
</feature>
<dbReference type="Gene3D" id="3.30.40.10">
    <property type="entry name" value="Zinc/RING finger domain, C3HC4 (zinc finger)"/>
    <property type="match status" value="1"/>
</dbReference>
<gene>
    <name evidence="5" type="ORF">BDU57DRAFT_373203</name>
</gene>
<dbReference type="SMART" id="SM00184">
    <property type="entry name" value="RING"/>
    <property type="match status" value="1"/>
</dbReference>
<dbReference type="Pfam" id="PF13639">
    <property type="entry name" value="zf-RING_2"/>
    <property type="match status" value="1"/>
</dbReference>
<keyword evidence="6" id="KW-1185">Reference proteome</keyword>
<evidence type="ECO:0000313" key="5">
    <source>
        <dbReference type="EMBL" id="KAF1912647.1"/>
    </source>
</evidence>
<accession>A0A6A5QEQ3</accession>
<dbReference type="CDD" id="cd16473">
    <property type="entry name" value="RING-H2_RNF103"/>
    <property type="match status" value="1"/>
</dbReference>
<dbReference type="Proteomes" id="UP000800096">
    <property type="component" value="Unassembled WGS sequence"/>
</dbReference>
<keyword evidence="1" id="KW-0863">Zinc-finger</keyword>
<dbReference type="AlphaFoldDB" id="A0A6A5QEQ3"/>
<feature type="compositionally biased region" description="Polar residues" evidence="2">
    <location>
        <begin position="1"/>
        <end position="12"/>
    </location>
</feature>
<evidence type="ECO:0000256" key="2">
    <source>
        <dbReference type="SAM" id="MobiDB-lite"/>
    </source>
</evidence>
<feature type="transmembrane region" description="Helical" evidence="3">
    <location>
        <begin position="33"/>
        <end position="54"/>
    </location>
</feature>
<evidence type="ECO:0000259" key="4">
    <source>
        <dbReference type="PROSITE" id="PS50089"/>
    </source>
</evidence>
<keyword evidence="1" id="KW-0862">Zinc</keyword>
<feature type="compositionally biased region" description="Low complexity" evidence="2">
    <location>
        <begin position="13"/>
        <end position="22"/>
    </location>
</feature>
<dbReference type="InterPro" id="IPR001841">
    <property type="entry name" value="Znf_RING"/>
</dbReference>
<reference evidence="5" key="1">
    <citation type="journal article" date="2020" name="Stud. Mycol.">
        <title>101 Dothideomycetes genomes: a test case for predicting lifestyles and emergence of pathogens.</title>
        <authorList>
            <person name="Haridas S."/>
            <person name="Albert R."/>
            <person name="Binder M."/>
            <person name="Bloem J."/>
            <person name="Labutti K."/>
            <person name="Salamov A."/>
            <person name="Andreopoulos B."/>
            <person name="Baker S."/>
            <person name="Barry K."/>
            <person name="Bills G."/>
            <person name="Bluhm B."/>
            <person name="Cannon C."/>
            <person name="Castanera R."/>
            <person name="Culley D."/>
            <person name="Daum C."/>
            <person name="Ezra D."/>
            <person name="Gonzalez J."/>
            <person name="Henrissat B."/>
            <person name="Kuo A."/>
            <person name="Liang C."/>
            <person name="Lipzen A."/>
            <person name="Lutzoni F."/>
            <person name="Magnuson J."/>
            <person name="Mondo S."/>
            <person name="Nolan M."/>
            <person name="Ohm R."/>
            <person name="Pangilinan J."/>
            <person name="Park H.-J."/>
            <person name="Ramirez L."/>
            <person name="Alfaro M."/>
            <person name="Sun H."/>
            <person name="Tritt A."/>
            <person name="Yoshinaga Y."/>
            <person name="Zwiers L.-H."/>
            <person name="Turgeon B."/>
            <person name="Goodwin S."/>
            <person name="Spatafora J."/>
            <person name="Crous P."/>
            <person name="Grigoriev I."/>
        </authorList>
    </citation>
    <scope>NUCLEOTIDE SEQUENCE</scope>
    <source>
        <strain evidence="5">HMLAC05119</strain>
    </source>
</reference>
<evidence type="ECO:0000313" key="6">
    <source>
        <dbReference type="Proteomes" id="UP000800096"/>
    </source>
</evidence>
<feature type="region of interest" description="Disordered" evidence="2">
    <location>
        <begin position="1"/>
        <end position="26"/>
    </location>
</feature>
<dbReference type="FunFam" id="3.30.40.10:FF:000539">
    <property type="entry name" value="Ring finger domain protein"/>
    <property type="match status" value="1"/>
</dbReference>
<dbReference type="GO" id="GO:0008270">
    <property type="term" value="F:zinc ion binding"/>
    <property type="evidence" value="ECO:0007669"/>
    <property type="project" value="UniProtKB-KW"/>
</dbReference>
<feature type="compositionally biased region" description="Polar residues" evidence="2">
    <location>
        <begin position="321"/>
        <end position="336"/>
    </location>
</feature>
<feature type="compositionally biased region" description="Basic and acidic residues" evidence="2">
    <location>
        <begin position="353"/>
        <end position="370"/>
    </location>
</feature>
<feature type="compositionally biased region" description="Polar residues" evidence="2">
    <location>
        <begin position="167"/>
        <end position="176"/>
    </location>
</feature>
<feature type="region of interest" description="Disordered" evidence="2">
    <location>
        <begin position="165"/>
        <end position="240"/>
    </location>
</feature>
<organism evidence="5 6">
    <name type="scientific">Ampelomyces quisqualis</name>
    <name type="common">Powdery mildew agent</name>
    <dbReference type="NCBI Taxonomy" id="50730"/>
    <lineage>
        <taxon>Eukaryota</taxon>
        <taxon>Fungi</taxon>
        <taxon>Dikarya</taxon>
        <taxon>Ascomycota</taxon>
        <taxon>Pezizomycotina</taxon>
        <taxon>Dothideomycetes</taxon>
        <taxon>Pleosporomycetidae</taxon>
        <taxon>Pleosporales</taxon>
        <taxon>Pleosporineae</taxon>
        <taxon>Phaeosphaeriaceae</taxon>
        <taxon>Ampelomyces</taxon>
    </lineage>
</organism>
<dbReference type="OrthoDB" id="8062037at2759"/>
<proteinExistence type="predicted"/>
<feature type="compositionally biased region" description="Low complexity" evidence="2">
    <location>
        <begin position="402"/>
        <end position="422"/>
    </location>
</feature>
<keyword evidence="3" id="KW-0472">Membrane</keyword>
<feature type="domain" description="RING-type" evidence="4">
    <location>
        <begin position="249"/>
        <end position="291"/>
    </location>
</feature>
<dbReference type="PANTHER" id="PTHR22765:SF434">
    <property type="entry name" value="GB|AAD18119.1-RELATED"/>
    <property type="match status" value="1"/>
</dbReference>
<keyword evidence="1" id="KW-0479">Metal-binding</keyword>
<dbReference type="PANTHER" id="PTHR22765">
    <property type="entry name" value="RING FINGER AND PROTEASE ASSOCIATED DOMAIN-CONTAINING"/>
    <property type="match status" value="1"/>
</dbReference>
<evidence type="ECO:0000256" key="3">
    <source>
        <dbReference type="SAM" id="Phobius"/>
    </source>
</evidence>
<dbReference type="SUPFAM" id="SSF57850">
    <property type="entry name" value="RING/U-box"/>
    <property type="match status" value="1"/>
</dbReference>
<evidence type="ECO:0000256" key="1">
    <source>
        <dbReference type="PROSITE-ProRule" id="PRU00175"/>
    </source>
</evidence>
<dbReference type="InterPro" id="IPR013083">
    <property type="entry name" value="Znf_RING/FYVE/PHD"/>
</dbReference>
<feature type="compositionally biased region" description="Polar residues" evidence="2">
    <location>
        <begin position="371"/>
        <end position="399"/>
    </location>
</feature>
<name>A0A6A5QEQ3_AMPQU</name>
<dbReference type="PROSITE" id="PS50089">
    <property type="entry name" value="ZF_RING_2"/>
    <property type="match status" value="1"/>
</dbReference>
<feature type="compositionally biased region" description="Basic and acidic residues" evidence="2">
    <location>
        <begin position="181"/>
        <end position="196"/>
    </location>
</feature>